<keyword evidence="4 7" id="KW-1133">Transmembrane helix</keyword>
<dbReference type="OrthoDB" id="6008773at2"/>
<evidence type="ECO:0000313" key="11">
    <source>
        <dbReference type="Proteomes" id="UP000029708"/>
    </source>
</evidence>
<dbReference type="InterPro" id="IPR003838">
    <property type="entry name" value="ABC3_permease_C"/>
</dbReference>
<evidence type="ECO:0000256" key="5">
    <source>
        <dbReference type="ARBA" id="ARBA00023136"/>
    </source>
</evidence>
<dbReference type="Proteomes" id="UP000029708">
    <property type="component" value="Unassembled WGS sequence"/>
</dbReference>
<evidence type="ECO:0000256" key="2">
    <source>
        <dbReference type="ARBA" id="ARBA00022475"/>
    </source>
</evidence>
<feature type="transmembrane region" description="Helical" evidence="7">
    <location>
        <begin position="421"/>
        <end position="445"/>
    </location>
</feature>
<feature type="transmembrane region" description="Helical" evidence="7">
    <location>
        <begin position="21"/>
        <end position="43"/>
    </location>
</feature>
<evidence type="ECO:0000256" key="7">
    <source>
        <dbReference type="SAM" id="Phobius"/>
    </source>
</evidence>
<dbReference type="STRING" id="1543381.LF63_0112735"/>
<keyword evidence="3 7" id="KW-0812">Transmembrane</keyword>
<dbReference type="InterPro" id="IPR025857">
    <property type="entry name" value="MacB_PCD"/>
</dbReference>
<dbReference type="GO" id="GO:0005886">
    <property type="term" value="C:plasma membrane"/>
    <property type="evidence" value="ECO:0007669"/>
    <property type="project" value="UniProtKB-SubCell"/>
</dbReference>
<dbReference type="InterPro" id="IPR050250">
    <property type="entry name" value="Macrolide_Exporter_MacB"/>
</dbReference>
<accession>A0A099CVQ6</accession>
<keyword evidence="2" id="KW-1003">Cell membrane</keyword>
<dbReference type="HOGENOM" id="CLU_009433_1_0_6"/>
<feature type="transmembrane region" description="Helical" evidence="7">
    <location>
        <begin position="785"/>
        <end position="806"/>
    </location>
</feature>
<comment type="similarity">
    <text evidence="6">Belongs to the ABC-4 integral membrane protein family.</text>
</comment>
<reference evidence="10 11" key="1">
    <citation type="submission" date="2014-09" db="EMBL/GenBank/DDBJ databases">
        <title>Xanthomonadaceae 3.5X direct submission.</title>
        <authorList>
            <person name="Fang T."/>
            <person name="Wang H."/>
        </authorList>
    </citation>
    <scope>NUCLEOTIDE SEQUENCE [LARGE SCALE GENOMIC DNA]</scope>
    <source>
        <strain evidence="10 11">3.5X</strain>
    </source>
</reference>
<proteinExistence type="inferred from homology"/>
<dbReference type="PANTHER" id="PTHR30572">
    <property type="entry name" value="MEMBRANE COMPONENT OF TRANSPORTER-RELATED"/>
    <property type="match status" value="1"/>
</dbReference>
<dbReference type="RefSeq" id="WP_043102357.1">
    <property type="nucleotide sequence ID" value="NZ_KN196470.1"/>
</dbReference>
<evidence type="ECO:0000256" key="4">
    <source>
        <dbReference type="ARBA" id="ARBA00022989"/>
    </source>
</evidence>
<sequence length="820" mass="86929">MPVWIAEIAQSWRASLRRPGFLVLAACVLALGIGASVAVFTLIDAVLLRPLPYPQPAQLASVGMQKFGVAYSITPRQYQHIGSIHGVQSLGLIEQWSHMKNISGGGRPELVPAIAADRGLLSTLGVRLALGRNFTRDEDDPHGPKAVILSHGFWLRRYGGDAGVIGRNMSIEGTPYTIVGVLPASVDFEQSDLLLPLALPANSDDQGPNYRAVARLAPGTSMAAVGGQFQANMHMLLRHTGALTGPDAGYWSQQHFKVNALRTSLRAQARPVLMMFLASAAVLLLLAMVNLTNLVLLRSVSRSHDTAVRHALGASTMRRWLPMLAEGLLVGLGGALCGVAAGVFGLSALRGMIPVEWLAGTHVQLHASVVSLALVLGLGSALIAVLLGVWRSRFSLSVDELREGGRSGLSQRNGLLGRAMVVVQVALAAMLLFASGLFLHALYYASHTPLGFNSCDVVTFDLLPVKARYPDTSSVQSLTTQVVEQLRALSGVEQVTVASALPAGDHSQNFYLGNIHASGALPLSMNSPQLRLVSPGYFSAFDIPLLRGRSFTTDDRKGGEPVAIVNTMLAQRMFAGHALGKTIEFTSPVPSDGGKPFAARIVGVIGTISPFGPLGDDDGIMYILLSQCPEGLMGLYQSFSPLRFALRVHGDPESYRRAIVDAVARAAPDQPIAHVRSMQRVVHRTTDSVRLNLLLVGIFSVLALLLAATGMFAVVASSVAMREREFGVRLALGASPSTLLCGILSGGLLQVSIGLLAGLGLAFAFAGVLRSVLVQVNRSVFDPTVLSFVVLSLSCAGLLACLVPGLRASRVQPMRALRGD</sequence>
<evidence type="ECO:0000256" key="6">
    <source>
        <dbReference type="ARBA" id="ARBA00038076"/>
    </source>
</evidence>
<evidence type="ECO:0000256" key="1">
    <source>
        <dbReference type="ARBA" id="ARBA00004651"/>
    </source>
</evidence>
<feature type="domain" description="MacB-like periplasmic core" evidence="9">
    <location>
        <begin position="473"/>
        <end position="624"/>
    </location>
</feature>
<keyword evidence="5 7" id="KW-0472">Membrane</keyword>
<dbReference type="AlphaFoldDB" id="A0A099CVQ6"/>
<gene>
    <name evidence="10" type="ORF">LF63_0112735</name>
</gene>
<evidence type="ECO:0000313" key="10">
    <source>
        <dbReference type="EMBL" id="KGI77105.1"/>
    </source>
</evidence>
<protein>
    <recommendedName>
        <fullName evidence="12">Permease</fullName>
    </recommendedName>
</protein>
<feature type="domain" description="ABC3 transporter permease C-terminal" evidence="8">
    <location>
        <begin position="698"/>
        <end position="813"/>
    </location>
</feature>
<dbReference type="Pfam" id="PF02687">
    <property type="entry name" value="FtsX"/>
    <property type="match status" value="2"/>
</dbReference>
<keyword evidence="11" id="KW-1185">Reference proteome</keyword>
<evidence type="ECO:0000259" key="9">
    <source>
        <dbReference type="Pfam" id="PF12704"/>
    </source>
</evidence>
<dbReference type="PANTHER" id="PTHR30572:SF4">
    <property type="entry name" value="ABC TRANSPORTER PERMEASE YTRF"/>
    <property type="match status" value="1"/>
</dbReference>
<feature type="transmembrane region" description="Helical" evidence="7">
    <location>
        <begin position="369"/>
        <end position="390"/>
    </location>
</feature>
<feature type="transmembrane region" description="Helical" evidence="7">
    <location>
        <begin position="737"/>
        <end position="765"/>
    </location>
</feature>
<feature type="transmembrane region" description="Helical" evidence="7">
    <location>
        <begin position="327"/>
        <end position="349"/>
    </location>
</feature>
<dbReference type="EMBL" id="JROI01000014">
    <property type="protein sequence ID" value="KGI77105.1"/>
    <property type="molecule type" value="Genomic_DNA"/>
</dbReference>
<evidence type="ECO:0000256" key="3">
    <source>
        <dbReference type="ARBA" id="ARBA00022692"/>
    </source>
</evidence>
<evidence type="ECO:0008006" key="12">
    <source>
        <dbReference type="Google" id="ProtNLM"/>
    </source>
</evidence>
<feature type="domain" description="MacB-like periplasmic core" evidence="9">
    <location>
        <begin position="23"/>
        <end position="230"/>
    </location>
</feature>
<dbReference type="Pfam" id="PF12704">
    <property type="entry name" value="MacB_PCD"/>
    <property type="match status" value="2"/>
</dbReference>
<feature type="transmembrane region" description="Helical" evidence="7">
    <location>
        <begin position="272"/>
        <end position="296"/>
    </location>
</feature>
<dbReference type="GO" id="GO:0022857">
    <property type="term" value="F:transmembrane transporter activity"/>
    <property type="evidence" value="ECO:0007669"/>
    <property type="project" value="TreeGrafter"/>
</dbReference>
<feature type="domain" description="ABC3 transporter permease C-terminal" evidence="8">
    <location>
        <begin position="280"/>
        <end position="393"/>
    </location>
</feature>
<comment type="caution">
    <text evidence="10">The sequence shown here is derived from an EMBL/GenBank/DDBJ whole genome shotgun (WGS) entry which is preliminary data.</text>
</comment>
<organism evidence="10 11">
    <name type="scientific">Oleiagrimonas soli</name>
    <dbReference type="NCBI Taxonomy" id="1543381"/>
    <lineage>
        <taxon>Bacteria</taxon>
        <taxon>Pseudomonadati</taxon>
        <taxon>Pseudomonadota</taxon>
        <taxon>Gammaproteobacteria</taxon>
        <taxon>Lysobacterales</taxon>
        <taxon>Rhodanobacteraceae</taxon>
        <taxon>Oleiagrimonas</taxon>
    </lineage>
</organism>
<evidence type="ECO:0000259" key="8">
    <source>
        <dbReference type="Pfam" id="PF02687"/>
    </source>
</evidence>
<feature type="transmembrane region" description="Helical" evidence="7">
    <location>
        <begin position="693"/>
        <end position="716"/>
    </location>
</feature>
<comment type="subcellular location">
    <subcellularLocation>
        <location evidence="1">Cell membrane</location>
        <topology evidence="1">Multi-pass membrane protein</topology>
    </subcellularLocation>
</comment>
<name>A0A099CVQ6_9GAMM</name>